<dbReference type="Pfam" id="PF13379">
    <property type="entry name" value="NMT1_2"/>
    <property type="match status" value="2"/>
</dbReference>
<dbReference type="AlphaFoldDB" id="A0A833E3V9"/>
<reference evidence="2" key="1">
    <citation type="journal article" date="2020" name="ISME J.">
        <title>Gammaproteobacteria mediating utilization of methyl-, sulfur- and petroleum organic compounds in deep ocean hydrothermal plumes.</title>
        <authorList>
            <person name="Zhou Z."/>
            <person name="Liu Y."/>
            <person name="Pan J."/>
            <person name="Cron B.R."/>
            <person name="Toner B.M."/>
            <person name="Anantharaman K."/>
            <person name="Breier J.A."/>
            <person name="Dick G.J."/>
            <person name="Li M."/>
        </authorList>
    </citation>
    <scope>NUCLEOTIDE SEQUENCE</scope>
    <source>
        <strain evidence="1">SZUA-1453</strain>
        <strain evidence="2">SZUA-1471</strain>
    </source>
</reference>
<dbReference type="Proteomes" id="UP000618343">
    <property type="component" value="Unassembled WGS sequence"/>
</dbReference>
<sequence length="388" mass="42763">MITISLATFLILGVMLAGCIGGNTNTTETSTTMVKLVNCKGQGTMPQLLSTGELDGVIAWQPMPAVLETKDIGKVVIYSGDLPPKGMWKNHPCCVMVVSDEARKNKNYAVNEFVKLIVLSAREMEKNKTLAIEASAQWLGVDRKVEEKSIPTIKFITDPKLIVNGTLNFVEVMRDQGALSGRLNTTDKNKIINTLFDFETYEKVVKEIEDNTPVAPPYPPSEAPTLRVAHLPSDHHAALSVAATYPELFKKKYNLYLKEVEPKKKYILYRGDKKVADVELILVQEGGAKIMTLMAQKQIDIGLNGVPPAVFAIDKGTQGKIVCALNSEGSAVVVRKDIPANNWDEFVNWIKEQHKNGKVVKIGYPLPVSIQYVMLKSALDAEGITYSE</sequence>
<dbReference type="PANTHER" id="PTHR30024">
    <property type="entry name" value="ALIPHATIC SULFONATES-BINDING PROTEIN-RELATED"/>
    <property type="match status" value="1"/>
</dbReference>
<dbReference type="SUPFAM" id="SSF53850">
    <property type="entry name" value="Periplasmic binding protein-like II"/>
    <property type="match status" value="2"/>
</dbReference>
<protein>
    <submittedName>
        <fullName evidence="2">Uncharacterized protein</fullName>
    </submittedName>
</protein>
<accession>A0A833E3V9</accession>
<organism evidence="2 3">
    <name type="scientific">Methanothermococcus okinawensis</name>
    <dbReference type="NCBI Taxonomy" id="155863"/>
    <lineage>
        <taxon>Archaea</taxon>
        <taxon>Methanobacteriati</taxon>
        <taxon>Methanobacteriota</taxon>
        <taxon>Methanomada group</taxon>
        <taxon>Methanococci</taxon>
        <taxon>Methanococcales</taxon>
        <taxon>Methanococcaceae</taxon>
        <taxon>Methanothermococcus</taxon>
    </lineage>
</organism>
<proteinExistence type="predicted"/>
<gene>
    <name evidence="1" type="ORF">EYH15_03590</name>
    <name evidence="2" type="ORF">EYH21_01820</name>
</gene>
<evidence type="ECO:0000313" key="1">
    <source>
        <dbReference type="EMBL" id="HIP84549.1"/>
    </source>
</evidence>
<dbReference type="EMBL" id="DQUO01000018">
    <property type="protein sequence ID" value="HIP91025.1"/>
    <property type="molecule type" value="Genomic_DNA"/>
</dbReference>
<name>A0A833E3V9_9EURY</name>
<dbReference type="Proteomes" id="UP000643554">
    <property type="component" value="Unassembled WGS sequence"/>
</dbReference>
<dbReference type="PANTHER" id="PTHR30024:SF42">
    <property type="entry name" value="ALIPHATIC SULFONATES-BINDING PROTEIN-RELATED"/>
    <property type="match status" value="1"/>
</dbReference>
<evidence type="ECO:0000313" key="2">
    <source>
        <dbReference type="EMBL" id="HIP91025.1"/>
    </source>
</evidence>
<dbReference type="Gene3D" id="3.40.190.10">
    <property type="entry name" value="Periplasmic binding protein-like II"/>
    <property type="match status" value="2"/>
</dbReference>
<evidence type="ECO:0000313" key="3">
    <source>
        <dbReference type="Proteomes" id="UP000618343"/>
    </source>
</evidence>
<dbReference type="EMBL" id="DQUI01000064">
    <property type="protein sequence ID" value="HIP84549.1"/>
    <property type="molecule type" value="Genomic_DNA"/>
</dbReference>
<comment type="caution">
    <text evidence="2">The sequence shown here is derived from an EMBL/GenBank/DDBJ whole genome shotgun (WGS) entry which is preliminary data.</text>
</comment>